<evidence type="ECO:0000313" key="2">
    <source>
        <dbReference type="Proteomes" id="UP000316473"/>
    </source>
</evidence>
<dbReference type="Proteomes" id="UP000316473">
    <property type="component" value="Chromosome"/>
</dbReference>
<reference evidence="1 2" key="1">
    <citation type="submission" date="2019-06" db="EMBL/GenBank/DDBJ databases">
        <title>Nitrosomonas stercoris KYUHI-S whole genome shotgun sequence.</title>
        <authorList>
            <person name="Nakagawa T."/>
            <person name="Tsuchiya Y."/>
            <person name="Takahashi R."/>
        </authorList>
    </citation>
    <scope>NUCLEOTIDE SEQUENCE [LARGE SCALE GENOMIC DNA]</scope>
    <source>
        <strain evidence="1 2">KYUHI-S</strain>
    </source>
</reference>
<gene>
    <name evidence="1" type="ORF">Nstercoris_00458</name>
</gene>
<dbReference type="KEGG" id="nst:Nstercoris_00458"/>
<name>A0A4Y1YN31_9PROT</name>
<dbReference type="AlphaFoldDB" id="A0A4Y1YN31"/>
<sequence length="112" mass="12726">MAAQLLGGDPVIWLRDAKSGCFSSLGRWDWIASRLQRSQGRHNGKSGMLHRLRRFATTLSLLLILPGAVRRGNPEVLTKYHRHREGRHCEEQRDVAAQLLGGDLEIRMQTNQ</sequence>
<keyword evidence="2" id="KW-1185">Reference proteome</keyword>
<proteinExistence type="predicted"/>
<organism evidence="1 2">
    <name type="scientific">Nitrosomonas stercoris</name>
    <dbReference type="NCBI Taxonomy" id="1444684"/>
    <lineage>
        <taxon>Bacteria</taxon>
        <taxon>Pseudomonadati</taxon>
        <taxon>Pseudomonadota</taxon>
        <taxon>Betaproteobacteria</taxon>
        <taxon>Nitrosomonadales</taxon>
        <taxon>Nitrosomonadaceae</taxon>
        <taxon>Nitrosomonas</taxon>
    </lineage>
</organism>
<accession>A0A4Y1YN31</accession>
<dbReference type="EMBL" id="AP019755">
    <property type="protein sequence ID" value="BBL34227.1"/>
    <property type="molecule type" value="Genomic_DNA"/>
</dbReference>
<protein>
    <submittedName>
        <fullName evidence="1">Uncharacterized protein</fullName>
    </submittedName>
</protein>
<evidence type="ECO:0000313" key="1">
    <source>
        <dbReference type="EMBL" id="BBL34227.1"/>
    </source>
</evidence>